<dbReference type="Proteomes" id="UP001216579">
    <property type="component" value="Unassembled WGS sequence"/>
</dbReference>
<feature type="domain" description="Aminoglycoside phosphotransferase" evidence="2">
    <location>
        <begin position="66"/>
        <end position="280"/>
    </location>
</feature>
<evidence type="ECO:0000313" key="3">
    <source>
        <dbReference type="EMBL" id="MDF3294232.1"/>
    </source>
</evidence>
<evidence type="ECO:0000313" key="4">
    <source>
        <dbReference type="Proteomes" id="UP001216579"/>
    </source>
</evidence>
<dbReference type="PANTHER" id="PTHR21310:SF40">
    <property type="entry name" value="AMINOGLYCOSIDE PHOSPHOTRANSFERASE DOMAIN-CONTAINING PROTEIN-RELATED"/>
    <property type="match status" value="1"/>
</dbReference>
<organism evidence="3 4">
    <name type="scientific">Streptomyces silvisoli</name>
    <dbReference type="NCBI Taxonomy" id="3034235"/>
    <lineage>
        <taxon>Bacteria</taxon>
        <taxon>Bacillati</taxon>
        <taxon>Actinomycetota</taxon>
        <taxon>Actinomycetes</taxon>
        <taxon>Kitasatosporales</taxon>
        <taxon>Streptomycetaceae</taxon>
        <taxon>Streptomyces</taxon>
    </lineage>
</organism>
<dbReference type="Pfam" id="PF01636">
    <property type="entry name" value="APH"/>
    <property type="match status" value="1"/>
</dbReference>
<dbReference type="EMBL" id="JARJBC010000039">
    <property type="protein sequence ID" value="MDF3294232.1"/>
    <property type="molecule type" value="Genomic_DNA"/>
</dbReference>
<dbReference type="InterPro" id="IPR041726">
    <property type="entry name" value="ACAD10_11_N"/>
</dbReference>
<proteinExistence type="predicted"/>
<accession>A0ABT5ZWN2</accession>
<feature type="region of interest" description="Disordered" evidence="1">
    <location>
        <begin position="1"/>
        <end position="21"/>
    </location>
</feature>
<dbReference type="SUPFAM" id="SSF56112">
    <property type="entry name" value="Protein kinase-like (PK-like)"/>
    <property type="match status" value="1"/>
</dbReference>
<dbReference type="Gene3D" id="3.90.1200.10">
    <property type="match status" value="1"/>
</dbReference>
<dbReference type="InterPro" id="IPR011009">
    <property type="entry name" value="Kinase-like_dom_sf"/>
</dbReference>
<dbReference type="CDD" id="cd05154">
    <property type="entry name" value="ACAD10_11_N-like"/>
    <property type="match status" value="1"/>
</dbReference>
<dbReference type="InterPro" id="IPR002575">
    <property type="entry name" value="Aminoglycoside_PTrfase"/>
</dbReference>
<dbReference type="RefSeq" id="WP_276097035.1">
    <property type="nucleotide sequence ID" value="NZ_JARJBC010000039.1"/>
</dbReference>
<protein>
    <submittedName>
        <fullName evidence="3">Phosphotransferase family protein</fullName>
    </submittedName>
</protein>
<dbReference type="PANTHER" id="PTHR21310">
    <property type="entry name" value="AMINOGLYCOSIDE PHOSPHOTRANSFERASE-RELATED-RELATED"/>
    <property type="match status" value="1"/>
</dbReference>
<feature type="compositionally biased region" description="Basic and acidic residues" evidence="1">
    <location>
        <begin position="1"/>
        <end position="10"/>
    </location>
</feature>
<comment type="caution">
    <text evidence="3">The sequence shown here is derived from an EMBL/GenBank/DDBJ whole genome shotgun (WGS) entry which is preliminary data.</text>
</comment>
<sequence length="372" mass="42137">MNETRRDETRGAPALRRTTRDPEELARRLTAWVTTWQPGAVVTRYEIPPTNGMSSETVLFDLQRPGATPRPCVLRLAADPLAYTVFPRYDMARQYRTIALVAERTKVPVPRLLRLETDPGPLGAPGFVMERAFGRVPPDVLPYTYPGNWLYEASAHQRDQLERSTVEALAELHTVPAAEAPFLTPDADGDTALRRHVNEQRAYYAWVIADHSPSPLIERTFDRLEELWPEDPGEPVLSWGDARIGNIVYAADFTPCAVLDWEMASVGPRELDLGWLVFLHRFFQDLTEGSGHLGLPGFLDLGRVAARYAQLTGHTPRDMEFYSLYAALRHALVMLRVGYRRVHFGEIPLPTDTDGLILHRPAIENMLEGRYW</sequence>
<reference evidence="3 4" key="1">
    <citation type="submission" date="2023-03" db="EMBL/GenBank/DDBJ databases">
        <title>Draft genome sequence of Streptomyces sp. RB6PN23 isolated from peat swamp forest in Thailand.</title>
        <authorList>
            <person name="Klaysubun C."/>
            <person name="Duangmal K."/>
        </authorList>
    </citation>
    <scope>NUCLEOTIDE SEQUENCE [LARGE SCALE GENOMIC DNA]</scope>
    <source>
        <strain evidence="3 4">RB6PN23</strain>
    </source>
</reference>
<gene>
    <name evidence="3" type="ORF">P3G67_34520</name>
</gene>
<dbReference type="InterPro" id="IPR051678">
    <property type="entry name" value="AGP_Transferase"/>
</dbReference>
<evidence type="ECO:0000256" key="1">
    <source>
        <dbReference type="SAM" id="MobiDB-lite"/>
    </source>
</evidence>
<name>A0ABT5ZWN2_9ACTN</name>
<keyword evidence="4" id="KW-1185">Reference proteome</keyword>
<evidence type="ECO:0000259" key="2">
    <source>
        <dbReference type="Pfam" id="PF01636"/>
    </source>
</evidence>
<dbReference type="Gene3D" id="3.30.200.20">
    <property type="entry name" value="Phosphorylase Kinase, domain 1"/>
    <property type="match status" value="1"/>
</dbReference>